<dbReference type="GO" id="GO:0045493">
    <property type="term" value="P:xylan catabolic process"/>
    <property type="evidence" value="ECO:0007669"/>
    <property type="project" value="UniProtKB-KW"/>
</dbReference>
<feature type="chain" id="PRO_5014903344" evidence="8">
    <location>
        <begin position="23"/>
        <end position="724"/>
    </location>
</feature>
<evidence type="ECO:0000256" key="6">
    <source>
        <dbReference type="ARBA" id="ARBA00023295"/>
    </source>
</evidence>
<reference evidence="10 11" key="1">
    <citation type="submission" date="2015-10" db="EMBL/GenBank/DDBJ databases">
        <title>Draft genome sequence of Salegentibacter salinarum KCTC 12975.</title>
        <authorList>
            <person name="Lin W."/>
            <person name="Zheng Q."/>
        </authorList>
    </citation>
    <scope>NUCLEOTIDE SEQUENCE [LARGE SCALE GENOMIC DNA]</scope>
    <source>
        <strain evidence="10 11">KCTC 12975</strain>
    </source>
</reference>
<sequence length="724" mass="82700">MKKKYSVFQYFLLSVLSLLLYACENTEKSEYNKNENVAYLFTYFTGNGEGEEAVRYALSEDGYNYYALNNNEPIISSEEISNTGGVRDPHILRGANRSFRMVVTDLLTQNGWSNTEMVLLKSDNLIDWTSTVINIPDTFEEFSDVSRVWAPQTFYDEEKEKYMVYFSMLQPDSYDKIYYAYANEDFTELETTPKQLFYNPKEMASIDGDIIKKDGKFHLFYKTEGDEDKGIKVAISDSLTGGYEPMEGNVDQTDQAVEGSGVFKLIDSDKYILMYDVYMDGRYEFAESNDLKNFELVSEDISMNFHPRHGTVLPITEEEVNQLLEAFPSDDFPVITGSNSSAVKQKNIIIDEAEKSIYLPVKNGTDLSSFNPELGTFPSIEITNPEAKNFENGVQEYTVKLANGEEKIYKVQVEIANNPVVEGYYADPEIIYSEREEKYYLYPTSDGFHGWSGTYFETFSSEDLINWKNEGTILDLKKDVDWADRNAWAPCAIEKEIDGEYKYFYYFTAAQKIGVAVADQPEGPFEDIGEPLISEKPEGVKGGQVIDPDVFTDPESGKSYLYWGNGFMAVAELNEDMTSLKEGTEKVITPDNTFREGAEVFFRDGKYYFLWSENDTRSPDYRVRYATSTSPTGPLEIPEENMVIEKDEENEIYGTGHNSVIQVPGKDEWYIVYHRFTRPKGIDMGREAGFHREVAIDKLEFDEDGTIKKVKPTVKGIESLKTSE</sequence>
<dbReference type="OrthoDB" id="9763933at2"/>
<dbReference type="Pfam" id="PF04616">
    <property type="entry name" value="Glyco_hydro_43"/>
    <property type="match status" value="1"/>
</dbReference>
<dbReference type="STRING" id="447422.SAMN05660903_01164"/>
<name>A0A2N0TSJ0_9FLAO</name>
<dbReference type="InterPro" id="IPR023296">
    <property type="entry name" value="Glyco_hydro_beta-prop_sf"/>
</dbReference>
<proteinExistence type="inferred from homology"/>
<protein>
    <submittedName>
        <fullName evidence="10">Beta-xylosidase</fullName>
    </submittedName>
</protein>
<dbReference type="Gene3D" id="2.60.40.2340">
    <property type="match status" value="1"/>
</dbReference>
<keyword evidence="4" id="KW-0378">Hydrolase</keyword>
<dbReference type="Pfam" id="PF00251">
    <property type="entry name" value="Glyco_hydro_32N"/>
    <property type="match status" value="1"/>
</dbReference>
<feature type="site" description="Important for catalytic activity, responsible for pKa modulation of the active site Glu and correct orientation of both the proton donor and substrate" evidence="7">
    <location>
        <position position="547"/>
    </location>
</feature>
<keyword evidence="11" id="KW-1185">Reference proteome</keyword>
<dbReference type="PANTHER" id="PTHR43772:SF2">
    <property type="entry name" value="PUTATIVE (AFU_ORTHOLOGUE AFUA_2G04480)-RELATED"/>
    <property type="match status" value="1"/>
</dbReference>
<dbReference type="CDD" id="cd18828">
    <property type="entry name" value="GH43_BT3675-like"/>
    <property type="match status" value="1"/>
</dbReference>
<comment type="similarity">
    <text evidence="1">Belongs to the glycosyl hydrolase 43 family.</text>
</comment>
<dbReference type="GO" id="GO:0004553">
    <property type="term" value="F:hydrolase activity, hydrolyzing O-glycosyl compounds"/>
    <property type="evidence" value="ECO:0007669"/>
    <property type="project" value="InterPro"/>
</dbReference>
<evidence type="ECO:0000256" key="1">
    <source>
        <dbReference type="ARBA" id="ARBA00009865"/>
    </source>
</evidence>
<evidence type="ECO:0000259" key="9">
    <source>
        <dbReference type="Pfam" id="PF00251"/>
    </source>
</evidence>
<dbReference type="Gene3D" id="2.115.10.20">
    <property type="entry name" value="Glycosyl hydrolase domain, family 43"/>
    <property type="match status" value="2"/>
</dbReference>
<feature type="domain" description="Glycosyl hydrolase family 32 N-terminal" evidence="9">
    <location>
        <begin position="31"/>
        <end position="130"/>
    </location>
</feature>
<evidence type="ECO:0000313" key="11">
    <source>
        <dbReference type="Proteomes" id="UP000232673"/>
    </source>
</evidence>
<dbReference type="PANTHER" id="PTHR43772">
    <property type="entry name" value="ENDO-1,4-BETA-XYLANASE"/>
    <property type="match status" value="1"/>
</dbReference>
<dbReference type="EMBL" id="LKTS01000034">
    <property type="protein sequence ID" value="PKD17703.1"/>
    <property type="molecule type" value="Genomic_DNA"/>
</dbReference>
<keyword evidence="6" id="KW-0326">Glycosidase</keyword>
<evidence type="ECO:0000256" key="3">
    <source>
        <dbReference type="ARBA" id="ARBA00022651"/>
    </source>
</evidence>
<dbReference type="AlphaFoldDB" id="A0A2N0TSJ0"/>
<dbReference type="PROSITE" id="PS51257">
    <property type="entry name" value="PROKAR_LIPOPROTEIN"/>
    <property type="match status" value="1"/>
</dbReference>
<gene>
    <name evidence="10" type="ORF">APR41_05715</name>
</gene>
<evidence type="ECO:0000256" key="5">
    <source>
        <dbReference type="ARBA" id="ARBA00023277"/>
    </source>
</evidence>
<keyword evidence="3" id="KW-0858">Xylan degradation</keyword>
<dbReference type="InterPro" id="IPR052176">
    <property type="entry name" value="Glycosyl_Hydrlase_43_Enz"/>
</dbReference>
<keyword evidence="8" id="KW-0732">Signal</keyword>
<feature type="signal peptide" evidence="8">
    <location>
        <begin position="1"/>
        <end position="22"/>
    </location>
</feature>
<dbReference type="InterPro" id="IPR013148">
    <property type="entry name" value="Glyco_hydro_32_N"/>
</dbReference>
<organism evidence="10 11">
    <name type="scientific">Salegentibacter salinarum</name>
    <dbReference type="NCBI Taxonomy" id="447422"/>
    <lineage>
        <taxon>Bacteria</taxon>
        <taxon>Pseudomonadati</taxon>
        <taxon>Bacteroidota</taxon>
        <taxon>Flavobacteriia</taxon>
        <taxon>Flavobacteriales</taxon>
        <taxon>Flavobacteriaceae</taxon>
        <taxon>Salegentibacter</taxon>
    </lineage>
</organism>
<dbReference type="Proteomes" id="UP000232673">
    <property type="component" value="Unassembled WGS sequence"/>
</dbReference>
<evidence type="ECO:0000256" key="2">
    <source>
        <dbReference type="ARBA" id="ARBA00009902"/>
    </source>
</evidence>
<dbReference type="SUPFAM" id="SSF75005">
    <property type="entry name" value="Arabinanase/levansucrase/invertase"/>
    <property type="match status" value="2"/>
</dbReference>
<evidence type="ECO:0000256" key="4">
    <source>
        <dbReference type="ARBA" id="ARBA00022801"/>
    </source>
</evidence>
<keyword evidence="3" id="KW-0624">Polysaccharide degradation</keyword>
<keyword evidence="5" id="KW-0119">Carbohydrate metabolism</keyword>
<evidence type="ECO:0000256" key="8">
    <source>
        <dbReference type="SAM" id="SignalP"/>
    </source>
</evidence>
<comment type="caution">
    <text evidence="10">The sequence shown here is derived from an EMBL/GenBank/DDBJ whole genome shotgun (WGS) entry which is preliminary data.</text>
</comment>
<evidence type="ECO:0000313" key="10">
    <source>
        <dbReference type="EMBL" id="PKD17703.1"/>
    </source>
</evidence>
<comment type="similarity">
    <text evidence="2">Belongs to the glycosyl hydrolase 32 family.</text>
</comment>
<dbReference type="CDD" id="cd08983">
    <property type="entry name" value="GH43_Bt3655-like"/>
    <property type="match status" value="1"/>
</dbReference>
<evidence type="ECO:0000256" key="7">
    <source>
        <dbReference type="PIRSR" id="PIRSR606710-2"/>
    </source>
</evidence>
<accession>A0A2N0TSJ0</accession>
<dbReference type="RefSeq" id="WP_079712290.1">
    <property type="nucleotide sequence ID" value="NZ_FUZC01000003.1"/>
</dbReference>
<dbReference type="InterPro" id="IPR006710">
    <property type="entry name" value="Glyco_hydro_43"/>
</dbReference>